<sequence>MGKRACKPLESVRIVTTAYGDSQSQRCYRGVAGLLCRSRISDEDRRRSNGRDSGMKVTVSYCNPHSVDETHQPQELPHVRILSKCGISPLRPAQICVAAKSTTGLLYRLIELYLLFYLPITLSTAMLIPAPLSLLAQI</sequence>
<comment type="caution">
    <text evidence="2">The sequence shown here is derived from an EMBL/GenBank/DDBJ whole genome shotgun (WGS) entry which is preliminary data.</text>
</comment>
<dbReference type="Proteomes" id="UP000299102">
    <property type="component" value="Unassembled WGS sequence"/>
</dbReference>
<keyword evidence="1" id="KW-1133">Transmembrane helix</keyword>
<dbReference type="EMBL" id="BGZK01001289">
    <property type="protein sequence ID" value="GBP76367.1"/>
    <property type="molecule type" value="Genomic_DNA"/>
</dbReference>
<dbReference type="AlphaFoldDB" id="A0A4C1YPN0"/>
<evidence type="ECO:0000313" key="3">
    <source>
        <dbReference type="Proteomes" id="UP000299102"/>
    </source>
</evidence>
<feature type="transmembrane region" description="Helical" evidence="1">
    <location>
        <begin position="112"/>
        <end position="132"/>
    </location>
</feature>
<reference evidence="2 3" key="1">
    <citation type="journal article" date="2019" name="Commun. Biol.">
        <title>The bagworm genome reveals a unique fibroin gene that provides high tensile strength.</title>
        <authorList>
            <person name="Kono N."/>
            <person name="Nakamura H."/>
            <person name="Ohtoshi R."/>
            <person name="Tomita M."/>
            <person name="Numata K."/>
            <person name="Arakawa K."/>
        </authorList>
    </citation>
    <scope>NUCLEOTIDE SEQUENCE [LARGE SCALE GENOMIC DNA]</scope>
</reference>
<evidence type="ECO:0000313" key="2">
    <source>
        <dbReference type="EMBL" id="GBP76367.1"/>
    </source>
</evidence>
<organism evidence="2 3">
    <name type="scientific">Eumeta variegata</name>
    <name type="common">Bagworm moth</name>
    <name type="synonym">Eumeta japonica</name>
    <dbReference type="NCBI Taxonomy" id="151549"/>
    <lineage>
        <taxon>Eukaryota</taxon>
        <taxon>Metazoa</taxon>
        <taxon>Ecdysozoa</taxon>
        <taxon>Arthropoda</taxon>
        <taxon>Hexapoda</taxon>
        <taxon>Insecta</taxon>
        <taxon>Pterygota</taxon>
        <taxon>Neoptera</taxon>
        <taxon>Endopterygota</taxon>
        <taxon>Lepidoptera</taxon>
        <taxon>Glossata</taxon>
        <taxon>Ditrysia</taxon>
        <taxon>Tineoidea</taxon>
        <taxon>Psychidae</taxon>
        <taxon>Oiketicinae</taxon>
        <taxon>Eumeta</taxon>
    </lineage>
</organism>
<evidence type="ECO:0000256" key="1">
    <source>
        <dbReference type="SAM" id="Phobius"/>
    </source>
</evidence>
<keyword evidence="1" id="KW-0812">Transmembrane</keyword>
<name>A0A4C1YPN0_EUMVA</name>
<keyword evidence="3" id="KW-1185">Reference proteome</keyword>
<accession>A0A4C1YPN0</accession>
<gene>
    <name evidence="2" type="ORF">EVAR_53642_1</name>
</gene>
<proteinExistence type="predicted"/>
<keyword evidence="1" id="KW-0472">Membrane</keyword>
<protein>
    <submittedName>
        <fullName evidence="2">Uncharacterized protein</fullName>
    </submittedName>
</protein>